<organism evidence="1 2">
    <name type="scientific">Pleurodeles waltl</name>
    <name type="common">Iberian ribbed newt</name>
    <dbReference type="NCBI Taxonomy" id="8319"/>
    <lineage>
        <taxon>Eukaryota</taxon>
        <taxon>Metazoa</taxon>
        <taxon>Chordata</taxon>
        <taxon>Craniata</taxon>
        <taxon>Vertebrata</taxon>
        <taxon>Euteleostomi</taxon>
        <taxon>Amphibia</taxon>
        <taxon>Batrachia</taxon>
        <taxon>Caudata</taxon>
        <taxon>Salamandroidea</taxon>
        <taxon>Salamandridae</taxon>
        <taxon>Pleurodelinae</taxon>
        <taxon>Pleurodeles</taxon>
    </lineage>
</organism>
<dbReference type="AlphaFoldDB" id="A0AAV7TBV5"/>
<protein>
    <recommendedName>
        <fullName evidence="3">Reverse transcriptase domain-containing protein</fullName>
    </recommendedName>
</protein>
<dbReference type="Proteomes" id="UP001066276">
    <property type="component" value="Chromosome 4_1"/>
</dbReference>
<evidence type="ECO:0008006" key="3">
    <source>
        <dbReference type="Google" id="ProtNLM"/>
    </source>
</evidence>
<evidence type="ECO:0000313" key="2">
    <source>
        <dbReference type="Proteomes" id="UP001066276"/>
    </source>
</evidence>
<name>A0AAV7TBV5_PLEWA</name>
<reference evidence="1" key="1">
    <citation type="journal article" date="2022" name="bioRxiv">
        <title>Sequencing and chromosome-scale assembly of the giantPleurodeles waltlgenome.</title>
        <authorList>
            <person name="Brown T."/>
            <person name="Elewa A."/>
            <person name="Iarovenko S."/>
            <person name="Subramanian E."/>
            <person name="Araus A.J."/>
            <person name="Petzold A."/>
            <person name="Susuki M."/>
            <person name="Suzuki K.-i.T."/>
            <person name="Hayashi T."/>
            <person name="Toyoda A."/>
            <person name="Oliveira C."/>
            <person name="Osipova E."/>
            <person name="Leigh N.D."/>
            <person name="Simon A."/>
            <person name="Yun M.H."/>
        </authorList>
    </citation>
    <scope>NUCLEOTIDE SEQUENCE</scope>
    <source>
        <strain evidence="1">20211129_DDA</strain>
        <tissue evidence="1">Liver</tissue>
    </source>
</reference>
<gene>
    <name evidence="1" type="ORF">NDU88_005887</name>
</gene>
<proteinExistence type="predicted"/>
<keyword evidence="2" id="KW-1185">Reference proteome</keyword>
<evidence type="ECO:0000313" key="1">
    <source>
        <dbReference type="EMBL" id="KAJ1174063.1"/>
    </source>
</evidence>
<sequence length="78" mass="8776">MVRRRIRVGGVNHLISLYADDTCFYLTALRESLPVLLKHVDTFGDISGLHINMNKSLIFPLGRLVAQATTALQNLQLR</sequence>
<accession>A0AAV7TBV5</accession>
<comment type="caution">
    <text evidence="1">The sequence shown here is derived from an EMBL/GenBank/DDBJ whole genome shotgun (WGS) entry which is preliminary data.</text>
</comment>
<dbReference type="EMBL" id="JANPWB010000007">
    <property type="protein sequence ID" value="KAJ1174063.1"/>
    <property type="molecule type" value="Genomic_DNA"/>
</dbReference>